<keyword evidence="8" id="KW-0482">Metalloprotease</keyword>
<dbReference type="GO" id="GO:0008237">
    <property type="term" value="F:metallopeptidase activity"/>
    <property type="evidence" value="ECO:0007669"/>
    <property type="project" value="UniProtKB-KW"/>
</dbReference>
<dbReference type="NCBIfam" id="NF005591">
    <property type="entry name" value="PRK07318.1"/>
    <property type="match status" value="1"/>
</dbReference>
<reference evidence="11 12" key="1">
    <citation type="journal article" date="2015" name="Genome Announc.">
        <title>Expanding the biotechnology potential of lactobacilli through comparative genomics of 213 strains and associated genera.</title>
        <authorList>
            <person name="Sun Z."/>
            <person name="Harris H.M."/>
            <person name="McCann A."/>
            <person name="Guo C."/>
            <person name="Argimon S."/>
            <person name="Zhang W."/>
            <person name="Yang X."/>
            <person name="Jeffery I.B."/>
            <person name="Cooney J.C."/>
            <person name="Kagawa T.F."/>
            <person name="Liu W."/>
            <person name="Song Y."/>
            <person name="Salvetti E."/>
            <person name="Wrobel A."/>
            <person name="Rasinkangas P."/>
            <person name="Parkhill J."/>
            <person name="Rea M.C."/>
            <person name="O'Sullivan O."/>
            <person name="Ritari J."/>
            <person name="Douillard F.P."/>
            <person name="Paul Ross R."/>
            <person name="Yang R."/>
            <person name="Briner A.E."/>
            <person name="Felis G.E."/>
            <person name="de Vos W.M."/>
            <person name="Barrangou R."/>
            <person name="Klaenhammer T.R."/>
            <person name="Caufield P.W."/>
            <person name="Cui Y."/>
            <person name="Zhang H."/>
            <person name="O'Toole P.W."/>
        </authorList>
    </citation>
    <scope>NUCLEOTIDE SEQUENCE [LARGE SCALE GENOMIC DNA]</scope>
    <source>
        <strain evidence="9 12">ATCC BAA-66</strain>
        <strain evidence="10 11">DSM 13344</strain>
    </source>
</reference>
<keyword evidence="7" id="KW-0224">Dipeptidase</keyword>
<dbReference type="GO" id="GO:0016805">
    <property type="term" value="F:dipeptidase activity"/>
    <property type="evidence" value="ECO:0007669"/>
    <property type="project" value="UniProtKB-KW"/>
</dbReference>
<dbReference type="PANTHER" id="PTHR43808">
    <property type="entry name" value="ACETYLORNITHINE DEACETYLASE"/>
    <property type="match status" value="1"/>
</dbReference>
<evidence type="ECO:0000256" key="6">
    <source>
        <dbReference type="ARBA" id="ARBA00022833"/>
    </source>
</evidence>
<dbReference type="AlphaFoldDB" id="A0A0R2FQ53"/>
<dbReference type="InterPro" id="IPR036264">
    <property type="entry name" value="Bact_exopeptidase_dim_dom"/>
</dbReference>
<comment type="similarity">
    <text evidence="2">Belongs to the peptidase M20A family.</text>
</comment>
<evidence type="ECO:0000256" key="5">
    <source>
        <dbReference type="ARBA" id="ARBA00022801"/>
    </source>
</evidence>
<dbReference type="RefSeq" id="WP_057769512.1">
    <property type="nucleotide sequence ID" value="NZ_JQAT01000008.1"/>
</dbReference>
<comment type="caution">
    <text evidence="9">The sequence shown here is derived from an EMBL/GenBank/DDBJ whole genome shotgun (WGS) entry which is preliminary data.</text>
</comment>
<dbReference type="InterPro" id="IPR050072">
    <property type="entry name" value="Peptidase_M20A"/>
</dbReference>
<organism evidence="9 12">
    <name type="scientific">Lactobacillus selangorensis</name>
    <dbReference type="NCBI Taxonomy" id="81857"/>
    <lineage>
        <taxon>Bacteria</taxon>
        <taxon>Bacillati</taxon>
        <taxon>Bacillota</taxon>
        <taxon>Bacilli</taxon>
        <taxon>Lactobacillales</taxon>
        <taxon>Lactobacillaceae</taxon>
        <taxon>Lactobacillus</taxon>
    </lineage>
</organism>
<gene>
    <name evidence="9" type="ORF">IV38_GL002132</name>
    <name evidence="10" type="ORF">IV40_GL001318</name>
</gene>
<dbReference type="GO" id="GO:0006508">
    <property type="term" value="P:proteolysis"/>
    <property type="evidence" value="ECO:0007669"/>
    <property type="project" value="UniProtKB-KW"/>
</dbReference>
<dbReference type="GO" id="GO:0008777">
    <property type="term" value="F:acetylornithine deacetylase activity"/>
    <property type="evidence" value="ECO:0007669"/>
    <property type="project" value="TreeGrafter"/>
</dbReference>
<dbReference type="NCBIfam" id="TIGR01887">
    <property type="entry name" value="dipeptidaselike"/>
    <property type="match status" value="1"/>
</dbReference>
<name>A0A0R2FQ53_9LACO</name>
<evidence type="ECO:0000256" key="4">
    <source>
        <dbReference type="ARBA" id="ARBA00022723"/>
    </source>
</evidence>
<dbReference type="PATRIC" id="fig|81857.3.peg.2182"/>
<dbReference type="Gene3D" id="3.30.70.360">
    <property type="match status" value="2"/>
</dbReference>
<keyword evidence="4" id="KW-0479">Metal-binding</keyword>
<dbReference type="SUPFAM" id="SSF53187">
    <property type="entry name" value="Zn-dependent exopeptidases"/>
    <property type="match status" value="1"/>
</dbReference>
<dbReference type="CDD" id="cd03888">
    <property type="entry name" value="M20_PepV"/>
    <property type="match status" value="1"/>
</dbReference>
<dbReference type="Pfam" id="PF01546">
    <property type="entry name" value="Peptidase_M20"/>
    <property type="match status" value="1"/>
</dbReference>
<dbReference type="SUPFAM" id="SSF55031">
    <property type="entry name" value="Bacterial exopeptidase dimerisation domain"/>
    <property type="match status" value="1"/>
</dbReference>
<dbReference type="InterPro" id="IPR002933">
    <property type="entry name" value="Peptidase_M20"/>
</dbReference>
<evidence type="ECO:0000256" key="8">
    <source>
        <dbReference type="ARBA" id="ARBA00023049"/>
    </source>
</evidence>
<evidence type="ECO:0000256" key="3">
    <source>
        <dbReference type="ARBA" id="ARBA00022670"/>
    </source>
</evidence>
<keyword evidence="5" id="KW-0378">Hydrolase</keyword>
<comment type="cofactor">
    <cofactor evidence="1">
        <name>Zn(2+)</name>
        <dbReference type="ChEBI" id="CHEBI:29105"/>
    </cofactor>
</comment>
<evidence type="ECO:0000256" key="2">
    <source>
        <dbReference type="ARBA" id="ARBA00006247"/>
    </source>
</evidence>
<keyword evidence="11" id="KW-1185">Reference proteome</keyword>
<evidence type="ECO:0000313" key="11">
    <source>
        <dbReference type="Proteomes" id="UP000051645"/>
    </source>
</evidence>
<dbReference type="GO" id="GO:0008270">
    <property type="term" value="F:zinc ion binding"/>
    <property type="evidence" value="ECO:0007669"/>
    <property type="project" value="InterPro"/>
</dbReference>
<evidence type="ECO:0000256" key="7">
    <source>
        <dbReference type="ARBA" id="ARBA00022997"/>
    </source>
</evidence>
<dbReference type="GO" id="GO:0006526">
    <property type="term" value="P:L-arginine biosynthetic process"/>
    <property type="evidence" value="ECO:0007669"/>
    <property type="project" value="TreeGrafter"/>
</dbReference>
<proteinExistence type="inferred from homology"/>
<dbReference type="Proteomes" id="UP000051645">
    <property type="component" value="Unassembled WGS sequence"/>
</dbReference>
<dbReference type="InterPro" id="IPR010964">
    <property type="entry name" value="M20A_pepV-rel"/>
</dbReference>
<sequence>MAIDFEKEAEKYREDLKKDLITLLKIDSSRDLAHKSADAPLGPGPKAALLQALDFAKRDGFQTKNVENVAGRVEYGDGDEILGVFAHMDEVPAGDGWDTNPFEPVIKDGKIYARGSSDDKGPAMAAYYGLKILKDNGVKLNKKIHFIYGTDEENDWYGLNQYLKSEPTPDFGFSPDASFPIINGEKGITNLLFNFVAPNDGGDFTLLEFKAGTASNMVPQTAKAAITYNGDDLPEDFLGSFNRFLADNKIKGTMVRDDNNIEIQVVGKGTHAMDPKLGKNAATYLAAFLDQYDFDEQGQNYLDVIATYMHNNFDGSGLGIDHHDDLMGDLTASPDVFDYTQNGKQTLVLNIRYPQGTDPDKMIKQMHEHMNFPADLEITVMGEPEAPHYVPGTDPLVKTLLDTWTDHTGQPGHEEIIGGGTYGRLIKRGVGYGALFPNRENVMHQANEYMYIDDILKACAIYADAMYRLAK</sequence>
<protein>
    <submittedName>
        <fullName evidence="9">Dipeptidase PepV</fullName>
    </submittedName>
</protein>
<accession>A0A0R2FQ53</accession>
<dbReference type="PANTHER" id="PTHR43808:SF31">
    <property type="entry name" value="N-ACETYL-L-CITRULLINE DEACETYLASE"/>
    <property type="match status" value="1"/>
</dbReference>
<dbReference type="Proteomes" id="UP000051751">
    <property type="component" value="Unassembled WGS sequence"/>
</dbReference>
<evidence type="ECO:0000313" key="9">
    <source>
        <dbReference type="EMBL" id="KRN27479.1"/>
    </source>
</evidence>
<dbReference type="EMBL" id="JQAZ01000004">
    <property type="protein sequence ID" value="KRN31324.1"/>
    <property type="molecule type" value="Genomic_DNA"/>
</dbReference>
<evidence type="ECO:0000313" key="12">
    <source>
        <dbReference type="Proteomes" id="UP000051751"/>
    </source>
</evidence>
<dbReference type="OrthoDB" id="9761532at2"/>
<keyword evidence="6" id="KW-0862">Zinc</keyword>
<keyword evidence="3" id="KW-0645">Protease</keyword>
<evidence type="ECO:0000313" key="10">
    <source>
        <dbReference type="EMBL" id="KRN31324.1"/>
    </source>
</evidence>
<evidence type="ECO:0000256" key="1">
    <source>
        <dbReference type="ARBA" id="ARBA00001947"/>
    </source>
</evidence>
<dbReference type="EMBL" id="JQAT01000008">
    <property type="protein sequence ID" value="KRN27479.1"/>
    <property type="molecule type" value="Genomic_DNA"/>
</dbReference>
<dbReference type="STRING" id="81857.IV38_GL002132"/>
<dbReference type="Gene3D" id="3.40.630.10">
    <property type="entry name" value="Zn peptidases"/>
    <property type="match status" value="1"/>
</dbReference>